<dbReference type="EMBL" id="JAEPRB010000006">
    <property type="protein sequence ID" value="KAG2227579.1"/>
    <property type="molecule type" value="Genomic_DNA"/>
</dbReference>
<evidence type="ECO:0000256" key="1">
    <source>
        <dbReference type="ARBA" id="ARBA00022574"/>
    </source>
</evidence>
<dbReference type="InterPro" id="IPR015943">
    <property type="entry name" value="WD40/YVTN_repeat-like_dom_sf"/>
</dbReference>
<evidence type="ECO:0000256" key="5">
    <source>
        <dbReference type="SAM" id="MobiDB-lite"/>
    </source>
</evidence>
<dbReference type="InterPro" id="IPR019775">
    <property type="entry name" value="WD40_repeat_CS"/>
</dbReference>
<dbReference type="PANTHER" id="PTHR22847">
    <property type="entry name" value="WD40 REPEAT PROTEIN"/>
    <property type="match status" value="1"/>
</dbReference>
<dbReference type="InterPro" id="IPR001680">
    <property type="entry name" value="WD40_rpt"/>
</dbReference>
<dbReference type="OrthoDB" id="6262491at2759"/>
<dbReference type="GO" id="GO:1990234">
    <property type="term" value="C:transferase complex"/>
    <property type="evidence" value="ECO:0007669"/>
    <property type="project" value="UniProtKB-ARBA"/>
</dbReference>
<dbReference type="InterPro" id="IPR020472">
    <property type="entry name" value="WD40_PAC1"/>
</dbReference>
<keyword evidence="7" id="KW-1185">Reference proteome</keyword>
<dbReference type="PRINTS" id="PR00320">
    <property type="entry name" value="GPROTEINBRPT"/>
</dbReference>
<proteinExistence type="predicted"/>
<gene>
    <name evidence="6" type="ORF">INT45_002264</name>
</gene>
<keyword evidence="4" id="KW-0175">Coiled coil</keyword>
<dbReference type="CDD" id="cd00200">
    <property type="entry name" value="WD40"/>
    <property type="match status" value="1"/>
</dbReference>
<evidence type="ECO:0000256" key="2">
    <source>
        <dbReference type="ARBA" id="ARBA00022737"/>
    </source>
</evidence>
<feature type="region of interest" description="Disordered" evidence="5">
    <location>
        <begin position="1"/>
        <end position="35"/>
    </location>
</feature>
<comment type="caution">
    <text evidence="6">The sequence shown here is derived from an EMBL/GenBank/DDBJ whole genome shotgun (WGS) entry which is preliminary data.</text>
</comment>
<dbReference type="PANTHER" id="PTHR22847:SF637">
    <property type="entry name" value="WD REPEAT DOMAIN 5B"/>
    <property type="match status" value="1"/>
</dbReference>
<feature type="repeat" description="WD" evidence="3">
    <location>
        <begin position="498"/>
        <end position="529"/>
    </location>
</feature>
<keyword evidence="2" id="KW-0677">Repeat</keyword>
<dbReference type="PROSITE" id="PS00678">
    <property type="entry name" value="WD_REPEATS_1"/>
    <property type="match status" value="1"/>
</dbReference>
<feature type="repeat" description="WD" evidence="3">
    <location>
        <begin position="220"/>
        <end position="261"/>
    </location>
</feature>
<feature type="coiled-coil region" evidence="4">
    <location>
        <begin position="73"/>
        <end position="100"/>
    </location>
</feature>
<organism evidence="6 7">
    <name type="scientific">Circinella minor</name>
    <dbReference type="NCBI Taxonomy" id="1195481"/>
    <lineage>
        <taxon>Eukaryota</taxon>
        <taxon>Fungi</taxon>
        <taxon>Fungi incertae sedis</taxon>
        <taxon>Mucoromycota</taxon>
        <taxon>Mucoromycotina</taxon>
        <taxon>Mucoromycetes</taxon>
        <taxon>Mucorales</taxon>
        <taxon>Lichtheimiaceae</taxon>
        <taxon>Circinella</taxon>
    </lineage>
</organism>
<evidence type="ECO:0008006" key="8">
    <source>
        <dbReference type="Google" id="ProtNLM"/>
    </source>
</evidence>
<dbReference type="Proteomes" id="UP000646827">
    <property type="component" value="Unassembled WGS sequence"/>
</dbReference>
<feature type="compositionally biased region" description="Low complexity" evidence="5">
    <location>
        <begin position="11"/>
        <end position="31"/>
    </location>
</feature>
<dbReference type="SUPFAM" id="SSF50978">
    <property type="entry name" value="WD40 repeat-like"/>
    <property type="match status" value="1"/>
</dbReference>
<evidence type="ECO:0000313" key="6">
    <source>
        <dbReference type="EMBL" id="KAG2227579.1"/>
    </source>
</evidence>
<feature type="repeat" description="WD" evidence="3">
    <location>
        <begin position="305"/>
        <end position="346"/>
    </location>
</feature>
<evidence type="ECO:0000256" key="4">
    <source>
        <dbReference type="SAM" id="Coils"/>
    </source>
</evidence>
<feature type="repeat" description="WD" evidence="3">
    <location>
        <begin position="177"/>
        <end position="218"/>
    </location>
</feature>
<evidence type="ECO:0000256" key="3">
    <source>
        <dbReference type="PROSITE-ProRule" id="PRU00221"/>
    </source>
</evidence>
<dbReference type="AlphaFoldDB" id="A0A8H7SC44"/>
<protein>
    <recommendedName>
        <fullName evidence="8">WD40 repeat-like protein</fullName>
    </recommendedName>
</protein>
<dbReference type="PROSITE" id="PS50294">
    <property type="entry name" value="WD_REPEATS_REGION"/>
    <property type="match status" value="3"/>
</dbReference>
<sequence>MDTLPKHQRHTSSATASRAGSTSGSTGSGTTNNIGLNILKSPSNLSPSSAVAAAAAAATSSANSSSTQRDQQVEKLLKEVKHLKQKVDILDKENVALKKSIYDLSARYAASISQGGLSYRPGPFVIENDAATDSKTMMGSKAQEVISMAVQEAGGNVDGYQPGYAHDGKAFEMRYELKGHTGAVYTVEFSPNGSLLASGSFDKTVRIWDTASAQKEMMCLKGHTLNISDVAWTSESNMLVSGGFDETCKTWDVETGKLAGSFDMEGFVQCVGWDFMNSNIFYAGTSRKILATVDTRVPGPSSTTIIRNDAMVNTLYASRDGVHVITGDAQGMLKVWDIRSQTCISSTTNGTGKLPITHITIGRRRTDASRRAVDDYDEPRYMAVNSFDNILRIYDRGMDPPKSDTRLVHTLKGFKNKNWPVKSSFYCGSGYNASILTRTSAATIGEKSSDTLFGSGGDYLDLPEMKEEKSVLLATGSADPYAYIYNVGEENAELMQRLEGHTDRVYAVNFHPTEPILASGSADFTVKVWGPTPSRGKKKTIV</sequence>
<feature type="compositionally biased region" description="Basic residues" evidence="5">
    <location>
        <begin position="1"/>
        <end position="10"/>
    </location>
</feature>
<dbReference type="Pfam" id="PF00400">
    <property type="entry name" value="WD40"/>
    <property type="match status" value="3"/>
</dbReference>
<name>A0A8H7SC44_9FUNG</name>
<accession>A0A8H7SC44</accession>
<dbReference type="SMART" id="SM00320">
    <property type="entry name" value="WD40"/>
    <property type="match status" value="6"/>
</dbReference>
<dbReference type="InterPro" id="IPR036322">
    <property type="entry name" value="WD40_repeat_dom_sf"/>
</dbReference>
<reference evidence="6 7" key="1">
    <citation type="submission" date="2020-12" db="EMBL/GenBank/DDBJ databases">
        <title>Metabolic potential, ecology and presence of endohyphal bacteria is reflected in genomic diversity of Mucoromycotina.</title>
        <authorList>
            <person name="Muszewska A."/>
            <person name="Okrasinska A."/>
            <person name="Steczkiewicz K."/>
            <person name="Drgas O."/>
            <person name="Orlowska M."/>
            <person name="Perlinska-Lenart U."/>
            <person name="Aleksandrzak-Piekarczyk T."/>
            <person name="Szatraj K."/>
            <person name="Zielenkiewicz U."/>
            <person name="Pilsyk S."/>
            <person name="Malc E."/>
            <person name="Mieczkowski P."/>
            <person name="Kruszewska J.S."/>
            <person name="Biernat P."/>
            <person name="Pawlowska J."/>
        </authorList>
    </citation>
    <scope>NUCLEOTIDE SEQUENCE [LARGE SCALE GENOMIC DNA]</scope>
    <source>
        <strain evidence="6 7">CBS 142.35</strain>
    </source>
</reference>
<keyword evidence="1 3" id="KW-0853">WD repeat</keyword>
<dbReference type="Gene3D" id="2.130.10.10">
    <property type="entry name" value="YVTN repeat-like/Quinoprotein amine dehydrogenase"/>
    <property type="match status" value="2"/>
</dbReference>
<evidence type="ECO:0000313" key="7">
    <source>
        <dbReference type="Proteomes" id="UP000646827"/>
    </source>
</evidence>
<dbReference type="PROSITE" id="PS50082">
    <property type="entry name" value="WD_REPEATS_2"/>
    <property type="match status" value="4"/>
</dbReference>